<organism evidence="1 2">
    <name type="scientific">Parasitella parasitica</name>
    <dbReference type="NCBI Taxonomy" id="35722"/>
    <lineage>
        <taxon>Eukaryota</taxon>
        <taxon>Fungi</taxon>
        <taxon>Fungi incertae sedis</taxon>
        <taxon>Mucoromycota</taxon>
        <taxon>Mucoromycotina</taxon>
        <taxon>Mucoromycetes</taxon>
        <taxon>Mucorales</taxon>
        <taxon>Mucorineae</taxon>
        <taxon>Mucoraceae</taxon>
        <taxon>Parasitella</taxon>
    </lineage>
</organism>
<dbReference type="OrthoDB" id="2284024at2759"/>
<evidence type="ECO:0000313" key="1">
    <source>
        <dbReference type="EMBL" id="CEP09396.1"/>
    </source>
</evidence>
<reference evidence="1 2" key="1">
    <citation type="submission" date="2014-09" db="EMBL/GenBank/DDBJ databases">
        <authorList>
            <person name="Ellenberger Sabrina"/>
        </authorList>
    </citation>
    <scope>NUCLEOTIDE SEQUENCE [LARGE SCALE GENOMIC DNA]</scope>
    <source>
        <strain evidence="1 2">CBS 412.66</strain>
    </source>
</reference>
<dbReference type="EMBL" id="LN721622">
    <property type="protein sequence ID" value="CEP09396.1"/>
    <property type="molecule type" value="Genomic_DNA"/>
</dbReference>
<gene>
    <name evidence="1" type="primary">PARPA_02890.1 scaffold 5990</name>
</gene>
<sequence>MNNIENNNNNNNNSNLNMTDAGMVIVYMEAQFIERNGNLKKSLNSIVDKIDAASSKTHDYLAQNVGGETSLSSGNASVKPSNILEQNSTGFGINSMDSRLMRSIKSDINAMHSSDAEQFEDIASKIDETFGQNALV</sequence>
<evidence type="ECO:0000313" key="2">
    <source>
        <dbReference type="Proteomes" id="UP000054107"/>
    </source>
</evidence>
<proteinExistence type="predicted"/>
<protein>
    <submittedName>
        <fullName evidence="1">Uncharacterized protein</fullName>
    </submittedName>
</protein>
<name>A0A0B7MTL3_9FUNG</name>
<dbReference type="Proteomes" id="UP000054107">
    <property type="component" value="Unassembled WGS sequence"/>
</dbReference>
<keyword evidence="2" id="KW-1185">Reference proteome</keyword>
<accession>A0A0B7MTL3</accession>
<dbReference type="AlphaFoldDB" id="A0A0B7MTL3"/>